<organism evidence="7 8">
    <name type="scientific">Rhodoferax lithotrophicus</name>
    <dbReference type="NCBI Taxonomy" id="2798804"/>
    <lineage>
        <taxon>Bacteria</taxon>
        <taxon>Pseudomonadati</taxon>
        <taxon>Pseudomonadota</taxon>
        <taxon>Betaproteobacteria</taxon>
        <taxon>Burkholderiales</taxon>
        <taxon>Comamonadaceae</taxon>
        <taxon>Rhodoferax</taxon>
    </lineage>
</organism>
<feature type="transmembrane region" description="Helical" evidence="5">
    <location>
        <begin position="145"/>
        <end position="165"/>
    </location>
</feature>
<reference evidence="7 8" key="1">
    <citation type="journal article" date="2021" name="Microbiol. Spectr.">
        <title>A Single Bacterium Capable of Oxidation and Reduction of Iron at Circumneutral pH.</title>
        <authorList>
            <person name="Kato S."/>
            <person name="Ohkuma M."/>
        </authorList>
    </citation>
    <scope>NUCLEOTIDE SEQUENCE [LARGE SCALE GENOMIC DNA]</scope>
    <source>
        <strain evidence="7 8">MIZ03</strain>
    </source>
</reference>
<feature type="domain" description="EamA" evidence="6">
    <location>
        <begin position="146"/>
        <end position="288"/>
    </location>
</feature>
<evidence type="ECO:0000313" key="7">
    <source>
        <dbReference type="EMBL" id="BCO29638.1"/>
    </source>
</evidence>
<feature type="transmembrane region" description="Helical" evidence="5">
    <location>
        <begin position="218"/>
        <end position="239"/>
    </location>
</feature>
<feature type="transmembrane region" description="Helical" evidence="5">
    <location>
        <begin position="271"/>
        <end position="295"/>
    </location>
</feature>
<evidence type="ECO:0000256" key="5">
    <source>
        <dbReference type="SAM" id="Phobius"/>
    </source>
</evidence>
<feature type="transmembrane region" description="Helical" evidence="5">
    <location>
        <begin position="246"/>
        <end position="265"/>
    </location>
</feature>
<feature type="domain" description="EamA" evidence="6">
    <location>
        <begin position="12"/>
        <end position="135"/>
    </location>
</feature>
<dbReference type="InterPro" id="IPR050638">
    <property type="entry name" value="AA-Vitamin_Transporters"/>
</dbReference>
<evidence type="ECO:0000313" key="8">
    <source>
        <dbReference type="Proteomes" id="UP000824366"/>
    </source>
</evidence>
<dbReference type="SUPFAM" id="SSF103481">
    <property type="entry name" value="Multidrug resistance efflux transporter EmrE"/>
    <property type="match status" value="2"/>
</dbReference>
<evidence type="ECO:0000256" key="4">
    <source>
        <dbReference type="ARBA" id="ARBA00023136"/>
    </source>
</evidence>
<feature type="transmembrane region" description="Helical" evidence="5">
    <location>
        <begin position="12"/>
        <end position="32"/>
    </location>
</feature>
<evidence type="ECO:0000259" key="6">
    <source>
        <dbReference type="Pfam" id="PF00892"/>
    </source>
</evidence>
<keyword evidence="8" id="KW-1185">Reference proteome</keyword>
<name>A0ABM7MTE3_9BURK</name>
<keyword evidence="4 5" id="KW-0472">Membrane</keyword>
<keyword evidence="2 5" id="KW-0812">Transmembrane</keyword>
<dbReference type="InterPro" id="IPR000620">
    <property type="entry name" value="EamA_dom"/>
</dbReference>
<evidence type="ECO:0000256" key="3">
    <source>
        <dbReference type="ARBA" id="ARBA00022989"/>
    </source>
</evidence>
<comment type="subcellular location">
    <subcellularLocation>
        <location evidence="1">Membrane</location>
        <topology evidence="1">Multi-pass membrane protein</topology>
    </subcellularLocation>
</comment>
<feature type="transmembrane region" description="Helical" evidence="5">
    <location>
        <begin position="122"/>
        <end position="139"/>
    </location>
</feature>
<feature type="transmembrane region" description="Helical" evidence="5">
    <location>
        <begin position="93"/>
        <end position="113"/>
    </location>
</feature>
<dbReference type="Proteomes" id="UP000824366">
    <property type="component" value="Chromosome"/>
</dbReference>
<sequence length="301" mass="31933">MKPAVLHPRDLALALLVIVVWGVNFAVIKVGLVGVPPLLLAALRFMLAAFPALLFVRAPKVPLRLYLAFGLTMSVGQFAFLFSAIHVGMPSGLASLVLQSQSFFTLVLTALWLKEKWHANQLAGLLLAAGGLVLIGSAHGTSMPLTGFLLTVAAATMWACGNIVSRAVGRYGPMNQLAFVVWASLVPPLPLLALSAVLEGPAVMAAALQAFSVQSFAAVAYIAWASTLLGYAVWNYLLAHYPVNRIAPFTLLVPLVGLSTGWLVFGESLQPVHFAGGALLMVGLLVNLFGASWLARRQLKT</sequence>
<feature type="transmembrane region" description="Helical" evidence="5">
    <location>
        <begin position="38"/>
        <end position="56"/>
    </location>
</feature>
<dbReference type="EMBL" id="AP024238">
    <property type="protein sequence ID" value="BCO29638.1"/>
    <property type="molecule type" value="Genomic_DNA"/>
</dbReference>
<dbReference type="PANTHER" id="PTHR32322:SF9">
    <property type="entry name" value="AMINO-ACID METABOLITE EFFLUX PUMP-RELATED"/>
    <property type="match status" value="1"/>
</dbReference>
<accession>A0ABM7MTE3</accession>
<dbReference type="PANTHER" id="PTHR32322">
    <property type="entry name" value="INNER MEMBRANE TRANSPORTER"/>
    <property type="match status" value="1"/>
</dbReference>
<dbReference type="RefSeq" id="WP_223905852.1">
    <property type="nucleotide sequence ID" value="NZ_AP024238.1"/>
</dbReference>
<dbReference type="InterPro" id="IPR037185">
    <property type="entry name" value="EmrE-like"/>
</dbReference>
<dbReference type="Pfam" id="PF00892">
    <property type="entry name" value="EamA"/>
    <property type="match status" value="2"/>
</dbReference>
<keyword evidence="3 5" id="KW-1133">Transmembrane helix</keyword>
<proteinExistence type="predicted"/>
<feature type="transmembrane region" description="Helical" evidence="5">
    <location>
        <begin position="63"/>
        <end position="87"/>
    </location>
</feature>
<feature type="transmembrane region" description="Helical" evidence="5">
    <location>
        <begin position="177"/>
        <end position="198"/>
    </location>
</feature>
<evidence type="ECO:0000256" key="1">
    <source>
        <dbReference type="ARBA" id="ARBA00004141"/>
    </source>
</evidence>
<gene>
    <name evidence="7" type="ORF">MIZ03_4561</name>
</gene>
<protein>
    <submittedName>
        <fullName evidence="7">Amino-acid metabolite efflux pump</fullName>
    </submittedName>
</protein>
<evidence type="ECO:0000256" key="2">
    <source>
        <dbReference type="ARBA" id="ARBA00022692"/>
    </source>
</evidence>